<dbReference type="InterPro" id="IPR013320">
    <property type="entry name" value="ConA-like_dom_sf"/>
</dbReference>
<reference evidence="2 3" key="1">
    <citation type="submission" date="2020-04" db="EMBL/GenBank/DDBJ databases">
        <title>Draft genome of Pyxidicoccus fallax type strain.</title>
        <authorList>
            <person name="Whitworth D.E."/>
        </authorList>
    </citation>
    <scope>NUCLEOTIDE SEQUENCE [LARGE SCALE GENOMIC DNA]</scope>
    <source>
        <strain evidence="2 3">DSM 14698</strain>
    </source>
</reference>
<evidence type="ECO:0000313" key="3">
    <source>
        <dbReference type="Proteomes" id="UP000518300"/>
    </source>
</evidence>
<sequence>MKAKWPAVLLGGFVLLQPLSGFAAPGDWFSDDFESGTLRSSDSPPGRWDQTAVVSPNTLASRAEGAHRGRYGLTVSDSTSTAGSLASVIAVSDTLASEFHVRTWLRLRSVTASGRIILMQAHPALVELRLLEQGTGLIWELSVRNGPEPTYFSLHGSRVEPGRWYLVEFSVRGLGTTSGEARLWVDGVAQGSPLSGRDWNHSEYVFNEFQVGEPWSDTGTFKGFIDFDDVRVSAAPMASRLELRRPAVASSGCIAVDVALRSSAAAVPAPAPYATDVDLRVTGNTGTFHSDEGCKVPVKGALLPLGASERRVYFRPGGTAGRAMLEASHPDFLPAKLDLEVDAGVGPDAVPDEDGAEGPWTTDLGCASAPGALLALPFLLVPWLRRRRERRTPR</sequence>
<dbReference type="Proteomes" id="UP000518300">
    <property type="component" value="Unassembled WGS sequence"/>
</dbReference>
<name>A0A848LD85_9BACT</name>
<proteinExistence type="predicted"/>
<dbReference type="EMBL" id="JABBJJ010000025">
    <property type="protein sequence ID" value="NMO14775.1"/>
    <property type="molecule type" value="Genomic_DNA"/>
</dbReference>
<gene>
    <name evidence="2" type="ORF">HG543_07865</name>
</gene>
<dbReference type="AlphaFoldDB" id="A0A848LD85"/>
<keyword evidence="3" id="KW-1185">Reference proteome</keyword>
<evidence type="ECO:0000256" key="1">
    <source>
        <dbReference type="SAM" id="SignalP"/>
    </source>
</evidence>
<dbReference type="SUPFAM" id="SSF49899">
    <property type="entry name" value="Concanavalin A-like lectins/glucanases"/>
    <property type="match status" value="1"/>
</dbReference>
<feature type="signal peptide" evidence="1">
    <location>
        <begin position="1"/>
        <end position="23"/>
    </location>
</feature>
<dbReference type="Gene3D" id="2.60.120.200">
    <property type="match status" value="1"/>
</dbReference>
<evidence type="ECO:0000313" key="2">
    <source>
        <dbReference type="EMBL" id="NMO14775.1"/>
    </source>
</evidence>
<protein>
    <submittedName>
        <fullName evidence="2">LamG domain-containing protein</fullName>
    </submittedName>
</protein>
<keyword evidence="1" id="KW-0732">Signal</keyword>
<dbReference type="Pfam" id="PF13385">
    <property type="entry name" value="Laminin_G_3"/>
    <property type="match status" value="1"/>
</dbReference>
<comment type="caution">
    <text evidence="2">The sequence shown here is derived from an EMBL/GenBank/DDBJ whole genome shotgun (WGS) entry which is preliminary data.</text>
</comment>
<feature type="chain" id="PRO_5033013113" evidence="1">
    <location>
        <begin position="24"/>
        <end position="394"/>
    </location>
</feature>
<organism evidence="2 3">
    <name type="scientific">Pyxidicoccus fallax</name>
    <dbReference type="NCBI Taxonomy" id="394095"/>
    <lineage>
        <taxon>Bacteria</taxon>
        <taxon>Pseudomonadati</taxon>
        <taxon>Myxococcota</taxon>
        <taxon>Myxococcia</taxon>
        <taxon>Myxococcales</taxon>
        <taxon>Cystobacterineae</taxon>
        <taxon>Myxococcaceae</taxon>
        <taxon>Pyxidicoccus</taxon>
    </lineage>
</organism>
<accession>A0A848LD85</accession>
<dbReference type="RefSeq" id="WP_169344071.1">
    <property type="nucleotide sequence ID" value="NZ_JABBJJ010000025.1"/>
</dbReference>